<dbReference type="OrthoDB" id="5353743at2759"/>
<feature type="compositionally biased region" description="Basic and acidic residues" evidence="1">
    <location>
        <begin position="84"/>
        <end position="93"/>
    </location>
</feature>
<reference evidence="2" key="1">
    <citation type="submission" date="2021-03" db="EMBL/GenBank/DDBJ databases">
        <authorList>
            <person name="Tagirdzhanova G."/>
        </authorList>
    </citation>
    <scope>NUCLEOTIDE SEQUENCE</scope>
</reference>
<evidence type="ECO:0000256" key="1">
    <source>
        <dbReference type="SAM" id="MobiDB-lite"/>
    </source>
</evidence>
<protein>
    <submittedName>
        <fullName evidence="2">Uncharacterized protein</fullName>
    </submittedName>
</protein>
<proteinExistence type="predicted"/>
<dbReference type="EMBL" id="CAJPDT010000155">
    <property type="protein sequence ID" value="CAF9941710.1"/>
    <property type="molecule type" value="Genomic_DNA"/>
</dbReference>
<feature type="compositionally biased region" description="Polar residues" evidence="1">
    <location>
        <begin position="184"/>
        <end position="218"/>
    </location>
</feature>
<feature type="compositionally biased region" description="Polar residues" evidence="1">
    <location>
        <begin position="100"/>
        <end position="109"/>
    </location>
</feature>
<feature type="region of interest" description="Disordered" evidence="1">
    <location>
        <begin position="34"/>
        <end position="274"/>
    </location>
</feature>
<feature type="compositionally biased region" description="Basic and acidic residues" evidence="1">
    <location>
        <begin position="231"/>
        <end position="241"/>
    </location>
</feature>
<dbReference type="Proteomes" id="UP000664534">
    <property type="component" value="Unassembled WGS sequence"/>
</dbReference>
<accession>A0A8H3J6H3</accession>
<evidence type="ECO:0000313" key="2">
    <source>
        <dbReference type="EMBL" id="CAF9941710.1"/>
    </source>
</evidence>
<name>A0A8H3J6H3_9LECA</name>
<evidence type="ECO:0000313" key="3">
    <source>
        <dbReference type="Proteomes" id="UP000664534"/>
    </source>
</evidence>
<dbReference type="AlphaFoldDB" id="A0A8H3J6H3"/>
<sequence>MATEPDDYQSISDDCPGYMVLISEGIICTRCAGEKRHKPNDCPKPLTATDLATDTVPDADPTETDNADSGTDSLSDIDSESSESTDRSEDSEMRVAAADQSDQGGSHPQNAHVPRRGFARPNGSYTSTEPDRTSLPPPDRRAKHHLGQDRKTFIKAEDQASNKATQQPDTQSRRNRGLVRGPNSLPSVGTPSLVRSGTRPSNELPSINKPSSTEQRPQRGSHSRRSNQQVDTHEATGDRYPSKGLGDTTGKFEYSNTTCPSSFGFGRLPSEAMG</sequence>
<comment type="caution">
    <text evidence="2">The sequence shown here is derived from an EMBL/GenBank/DDBJ whole genome shotgun (WGS) entry which is preliminary data.</text>
</comment>
<keyword evidence="3" id="KW-1185">Reference proteome</keyword>
<feature type="compositionally biased region" description="Polar residues" evidence="1">
    <location>
        <begin position="161"/>
        <end position="170"/>
    </location>
</feature>
<gene>
    <name evidence="2" type="ORF">IMSHALPRED_002860</name>
</gene>
<feature type="compositionally biased region" description="Basic and acidic residues" evidence="1">
    <location>
        <begin position="146"/>
        <end position="160"/>
    </location>
</feature>
<organism evidence="2 3">
    <name type="scientific">Imshaugia aleurites</name>
    <dbReference type="NCBI Taxonomy" id="172621"/>
    <lineage>
        <taxon>Eukaryota</taxon>
        <taxon>Fungi</taxon>
        <taxon>Dikarya</taxon>
        <taxon>Ascomycota</taxon>
        <taxon>Pezizomycotina</taxon>
        <taxon>Lecanoromycetes</taxon>
        <taxon>OSLEUM clade</taxon>
        <taxon>Lecanoromycetidae</taxon>
        <taxon>Lecanorales</taxon>
        <taxon>Lecanorineae</taxon>
        <taxon>Parmeliaceae</taxon>
        <taxon>Imshaugia</taxon>
    </lineage>
</organism>